<dbReference type="AlphaFoldDB" id="A0A921RLQ4"/>
<dbReference type="PROSITE" id="PS51485">
    <property type="entry name" value="PHYTOCYANIN"/>
    <property type="match status" value="1"/>
</dbReference>
<organism evidence="3 4">
    <name type="scientific">Sorghum bicolor</name>
    <name type="common">Sorghum</name>
    <name type="synonym">Sorghum vulgare</name>
    <dbReference type="NCBI Taxonomy" id="4558"/>
    <lineage>
        <taxon>Eukaryota</taxon>
        <taxon>Viridiplantae</taxon>
        <taxon>Streptophyta</taxon>
        <taxon>Embryophyta</taxon>
        <taxon>Tracheophyta</taxon>
        <taxon>Spermatophyta</taxon>
        <taxon>Magnoliopsida</taxon>
        <taxon>Liliopsida</taxon>
        <taxon>Poales</taxon>
        <taxon>Poaceae</taxon>
        <taxon>PACMAD clade</taxon>
        <taxon>Panicoideae</taxon>
        <taxon>Andropogonodae</taxon>
        <taxon>Andropogoneae</taxon>
        <taxon>Sorghinae</taxon>
        <taxon>Sorghum</taxon>
    </lineage>
</organism>
<accession>A0A921RLQ4</accession>
<dbReference type="GO" id="GO:0009055">
    <property type="term" value="F:electron transfer activity"/>
    <property type="evidence" value="ECO:0007669"/>
    <property type="project" value="InterPro"/>
</dbReference>
<dbReference type="InterPro" id="IPR003245">
    <property type="entry name" value="Phytocyanin_dom"/>
</dbReference>
<gene>
    <name evidence="3" type="ORF">BDA96_02G044100</name>
</gene>
<dbReference type="InterPro" id="IPR039391">
    <property type="entry name" value="Phytocyanin-like"/>
</dbReference>
<feature type="domain" description="Phytocyanin" evidence="2">
    <location>
        <begin position="1"/>
        <end position="68"/>
    </location>
</feature>
<dbReference type="PANTHER" id="PTHR33021">
    <property type="entry name" value="BLUE COPPER PROTEIN"/>
    <property type="match status" value="1"/>
</dbReference>
<dbReference type="Pfam" id="PF02298">
    <property type="entry name" value="Cu_bind_like"/>
    <property type="match status" value="1"/>
</dbReference>
<feature type="region of interest" description="Disordered" evidence="1">
    <location>
        <begin position="75"/>
        <end position="107"/>
    </location>
</feature>
<dbReference type="InterPro" id="IPR008972">
    <property type="entry name" value="Cupredoxin"/>
</dbReference>
<comment type="caution">
    <text evidence="3">The sequence shown here is derived from an EMBL/GenBank/DDBJ whole genome shotgun (WGS) entry which is preliminary data.</text>
</comment>
<name>A0A921RLQ4_SORBI</name>
<evidence type="ECO:0000313" key="4">
    <source>
        <dbReference type="Proteomes" id="UP000807115"/>
    </source>
</evidence>
<protein>
    <recommendedName>
        <fullName evidence="2">Phytocyanin domain-containing protein</fullName>
    </recommendedName>
</protein>
<reference evidence="3" key="1">
    <citation type="journal article" date="2019" name="BMC Genomics">
        <title>A new reference genome for Sorghum bicolor reveals high levels of sequence similarity between sweet and grain genotypes: implications for the genetics of sugar metabolism.</title>
        <authorList>
            <person name="Cooper E.A."/>
            <person name="Brenton Z.W."/>
            <person name="Flinn B.S."/>
            <person name="Jenkins J."/>
            <person name="Shu S."/>
            <person name="Flowers D."/>
            <person name="Luo F."/>
            <person name="Wang Y."/>
            <person name="Xia P."/>
            <person name="Barry K."/>
            <person name="Daum C."/>
            <person name="Lipzen A."/>
            <person name="Yoshinaga Y."/>
            <person name="Schmutz J."/>
            <person name="Saski C."/>
            <person name="Vermerris W."/>
            <person name="Kresovich S."/>
        </authorList>
    </citation>
    <scope>NUCLEOTIDE SEQUENCE</scope>
</reference>
<feature type="compositionally biased region" description="Pro residues" evidence="1">
    <location>
        <begin position="76"/>
        <end position="107"/>
    </location>
</feature>
<evidence type="ECO:0000256" key="1">
    <source>
        <dbReference type="SAM" id="MobiDB-lite"/>
    </source>
</evidence>
<dbReference type="Gene3D" id="2.60.40.420">
    <property type="entry name" value="Cupredoxins - blue copper proteins"/>
    <property type="match status" value="1"/>
</dbReference>
<dbReference type="Proteomes" id="UP000807115">
    <property type="component" value="Chromosome 2"/>
</dbReference>
<sequence length="140" mass="14486">MYPKDNHTVAQVGKDDFVACNLQGNHQFKFWNSGNDVVQLDKPGKMWFICTKHNHCRKGMKLAIDVVDRTVVVAPSPAPLPGTAPPPPPPPFGWPSTPAPPPPPPVPLAVDTGAAAAVRNAVGAAVAAAAAAVVAAALAF</sequence>
<reference evidence="3" key="2">
    <citation type="submission" date="2020-10" db="EMBL/GenBank/DDBJ databases">
        <authorList>
            <person name="Cooper E.A."/>
            <person name="Brenton Z.W."/>
            <person name="Flinn B.S."/>
            <person name="Jenkins J."/>
            <person name="Shu S."/>
            <person name="Flowers D."/>
            <person name="Luo F."/>
            <person name="Wang Y."/>
            <person name="Xia P."/>
            <person name="Barry K."/>
            <person name="Daum C."/>
            <person name="Lipzen A."/>
            <person name="Yoshinaga Y."/>
            <person name="Schmutz J."/>
            <person name="Saski C."/>
            <person name="Vermerris W."/>
            <person name="Kresovich S."/>
        </authorList>
    </citation>
    <scope>NUCLEOTIDE SEQUENCE</scope>
</reference>
<proteinExistence type="predicted"/>
<dbReference type="SUPFAM" id="SSF49503">
    <property type="entry name" value="Cupredoxins"/>
    <property type="match status" value="1"/>
</dbReference>
<dbReference type="EMBL" id="CM027681">
    <property type="protein sequence ID" value="KAG0541746.1"/>
    <property type="molecule type" value="Genomic_DNA"/>
</dbReference>
<evidence type="ECO:0000259" key="2">
    <source>
        <dbReference type="PROSITE" id="PS51485"/>
    </source>
</evidence>
<dbReference type="PANTHER" id="PTHR33021:SF557">
    <property type="entry name" value="OS07G0165900 PROTEIN"/>
    <property type="match status" value="1"/>
</dbReference>
<evidence type="ECO:0000313" key="3">
    <source>
        <dbReference type="EMBL" id="KAG0541746.1"/>
    </source>
</evidence>